<protein>
    <submittedName>
        <fullName evidence="10">Laccase-1</fullName>
    </submittedName>
</protein>
<gene>
    <name evidence="10" type="ORF">PHISCL_05296</name>
</gene>
<dbReference type="Pfam" id="PF07731">
    <property type="entry name" value="Cu-oxidase_2"/>
    <property type="match status" value="1"/>
</dbReference>
<name>A0A3A2ZSR8_9EURO</name>
<keyword evidence="3" id="KW-0732">Signal</keyword>
<dbReference type="GO" id="GO:0052716">
    <property type="term" value="F:hydroquinone:oxygen oxidoreductase activity"/>
    <property type="evidence" value="ECO:0007669"/>
    <property type="project" value="UniProtKB-ARBA"/>
</dbReference>
<evidence type="ECO:0000256" key="1">
    <source>
        <dbReference type="ARBA" id="ARBA00010609"/>
    </source>
</evidence>
<sequence length="569" mass="64008">MDILHTCREMAEYDWEVAGAVRKTILTNGQFPGPKLQLKQGDYVEFVVTNHLPFDTAVHCHGIEQLDTPWSDGVPGLSQKPIQPGNQYIYRWKATQYGSYFYHAHSRSQIDDGLYGAIYIEPDHSVDRPFRGITKDANELSIIRQAEKHTQPIFLSDWSLLTSEQIWEAEEASGLDAFCVNALLINGKGSVQCLERDIIDEFTTPAMKHLLGNHNLTDMACMPPVPAMEGPFPNDPSAAPPGFYEDCKPYQGQTEIFNVDPASGYVSWDLMNSAGVSTITFSVDEHPMWVYASDGRYIEPMLVDAITLANGVRHSVLVKLDKPSSDYHIRAVNTGANQIINATAIMSYTTPPQVPGPSKPYIDITAGPTTPNTRYFDETKVIPFPVELPSMNVDRTYKLTIDRYNSSYRWILGNESFPLTLENQVPALYYPNAIPKGLTARTEFGEWVDLIFLSQPGQPPHPIHKHSNRYFVIGYSQGSFDYESVEEAMKHIPESFNFKNPQIRDTFPTPLSKKEPSWLAIRYHVVNPGAFLLHCHIQVHLAGGMALALLDGLDRWPTVPEEYKVVELE</sequence>
<feature type="domain" description="Plastocyanin-like" evidence="8">
    <location>
        <begin position="437"/>
        <end position="550"/>
    </location>
</feature>
<dbReference type="InterPro" id="IPR002355">
    <property type="entry name" value="Cu_oxidase_Cu_BS"/>
</dbReference>
<dbReference type="STRING" id="2070753.A0A3A2ZSR8"/>
<organism evidence="10 11">
    <name type="scientific">Aspergillus sclerotialis</name>
    <dbReference type="NCBI Taxonomy" id="2070753"/>
    <lineage>
        <taxon>Eukaryota</taxon>
        <taxon>Fungi</taxon>
        <taxon>Dikarya</taxon>
        <taxon>Ascomycota</taxon>
        <taxon>Pezizomycotina</taxon>
        <taxon>Eurotiomycetes</taxon>
        <taxon>Eurotiomycetidae</taxon>
        <taxon>Eurotiales</taxon>
        <taxon>Aspergillaceae</taxon>
        <taxon>Aspergillus</taxon>
        <taxon>Aspergillus subgen. Polypaecilum</taxon>
    </lineage>
</organism>
<dbReference type="CDD" id="cd13898">
    <property type="entry name" value="CuRO_3_Abr2_like"/>
    <property type="match status" value="1"/>
</dbReference>
<evidence type="ECO:0000256" key="6">
    <source>
        <dbReference type="ARBA" id="ARBA00023180"/>
    </source>
</evidence>
<evidence type="ECO:0000259" key="9">
    <source>
        <dbReference type="Pfam" id="PF07732"/>
    </source>
</evidence>
<dbReference type="EMBL" id="MVGC01000172">
    <property type="protein sequence ID" value="RJE22354.1"/>
    <property type="molecule type" value="Genomic_DNA"/>
</dbReference>
<evidence type="ECO:0000259" key="8">
    <source>
        <dbReference type="Pfam" id="PF07731"/>
    </source>
</evidence>
<dbReference type="Gene3D" id="2.60.40.420">
    <property type="entry name" value="Cupredoxins - blue copper proteins"/>
    <property type="match status" value="3"/>
</dbReference>
<dbReference type="InterPro" id="IPR008972">
    <property type="entry name" value="Cupredoxin"/>
</dbReference>
<evidence type="ECO:0000313" key="11">
    <source>
        <dbReference type="Proteomes" id="UP000266188"/>
    </source>
</evidence>
<keyword evidence="4" id="KW-0560">Oxidoreductase</keyword>
<proteinExistence type="inferred from homology"/>
<dbReference type="GO" id="GO:0042440">
    <property type="term" value="P:pigment metabolic process"/>
    <property type="evidence" value="ECO:0007669"/>
    <property type="project" value="UniProtKB-ARBA"/>
</dbReference>
<dbReference type="CDD" id="cd13850">
    <property type="entry name" value="CuRO_1_Abr2_like"/>
    <property type="match status" value="1"/>
</dbReference>
<dbReference type="Proteomes" id="UP000266188">
    <property type="component" value="Unassembled WGS sequence"/>
</dbReference>
<keyword evidence="2" id="KW-0479">Metal-binding</keyword>
<dbReference type="Pfam" id="PF07732">
    <property type="entry name" value="Cu-oxidase_3"/>
    <property type="match status" value="1"/>
</dbReference>
<evidence type="ECO:0000256" key="5">
    <source>
        <dbReference type="ARBA" id="ARBA00023008"/>
    </source>
</evidence>
<dbReference type="InterPro" id="IPR045087">
    <property type="entry name" value="Cu-oxidase_fam"/>
</dbReference>
<dbReference type="AlphaFoldDB" id="A0A3A2ZSR8"/>
<dbReference type="InterPro" id="IPR011706">
    <property type="entry name" value="Cu-oxidase_C"/>
</dbReference>
<dbReference type="PROSITE" id="PS00080">
    <property type="entry name" value="MULTICOPPER_OXIDASE2"/>
    <property type="match status" value="1"/>
</dbReference>
<keyword evidence="6" id="KW-0325">Glycoprotein</keyword>
<dbReference type="CDD" id="cd13876">
    <property type="entry name" value="CuRO_2_Abr2_like"/>
    <property type="match status" value="1"/>
</dbReference>
<comment type="similarity">
    <text evidence="1">Belongs to the multicopper oxidase family.</text>
</comment>
<dbReference type="GO" id="GO:0005507">
    <property type="term" value="F:copper ion binding"/>
    <property type="evidence" value="ECO:0007669"/>
    <property type="project" value="InterPro"/>
</dbReference>
<accession>A0A3A2ZSR8</accession>
<feature type="domain" description="Plastocyanin-like" evidence="7">
    <location>
        <begin position="152"/>
        <end position="349"/>
    </location>
</feature>
<dbReference type="PANTHER" id="PTHR11709:SF488">
    <property type="entry name" value="LACCASE-RELATED"/>
    <property type="match status" value="1"/>
</dbReference>
<evidence type="ECO:0000256" key="4">
    <source>
        <dbReference type="ARBA" id="ARBA00023002"/>
    </source>
</evidence>
<dbReference type="SUPFAM" id="SSF49503">
    <property type="entry name" value="Cupredoxins"/>
    <property type="match status" value="3"/>
</dbReference>
<feature type="domain" description="Plastocyanin-like" evidence="9">
    <location>
        <begin position="12"/>
        <end position="123"/>
    </location>
</feature>
<dbReference type="OrthoDB" id="2121828at2759"/>
<dbReference type="InterPro" id="IPR033138">
    <property type="entry name" value="Cu_oxidase_CS"/>
</dbReference>
<dbReference type="Pfam" id="PF00394">
    <property type="entry name" value="Cu-oxidase"/>
    <property type="match status" value="1"/>
</dbReference>
<reference evidence="11" key="1">
    <citation type="submission" date="2017-02" db="EMBL/GenBank/DDBJ databases">
        <authorList>
            <person name="Tafer H."/>
            <person name="Lopandic K."/>
        </authorList>
    </citation>
    <scope>NUCLEOTIDE SEQUENCE [LARGE SCALE GENOMIC DNA]</scope>
    <source>
        <strain evidence="11">CBS 366.77</strain>
    </source>
</reference>
<evidence type="ECO:0000256" key="3">
    <source>
        <dbReference type="ARBA" id="ARBA00022729"/>
    </source>
</evidence>
<evidence type="ECO:0000256" key="2">
    <source>
        <dbReference type="ARBA" id="ARBA00022723"/>
    </source>
</evidence>
<keyword evidence="5" id="KW-0186">Copper</keyword>
<dbReference type="FunFam" id="2.60.40.420:FF:000036">
    <property type="entry name" value="L-ascorbate oxidase"/>
    <property type="match status" value="1"/>
</dbReference>
<evidence type="ECO:0000259" key="7">
    <source>
        <dbReference type="Pfam" id="PF00394"/>
    </source>
</evidence>
<dbReference type="InterPro" id="IPR001117">
    <property type="entry name" value="Cu-oxidase_2nd"/>
</dbReference>
<dbReference type="InterPro" id="IPR011707">
    <property type="entry name" value="Cu-oxidase-like_N"/>
</dbReference>
<dbReference type="PROSITE" id="PS00079">
    <property type="entry name" value="MULTICOPPER_OXIDASE1"/>
    <property type="match status" value="1"/>
</dbReference>
<dbReference type="PANTHER" id="PTHR11709">
    <property type="entry name" value="MULTI-COPPER OXIDASE"/>
    <property type="match status" value="1"/>
</dbReference>
<evidence type="ECO:0000313" key="10">
    <source>
        <dbReference type="EMBL" id="RJE22354.1"/>
    </source>
</evidence>
<keyword evidence="11" id="KW-1185">Reference proteome</keyword>
<comment type="caution">
    <text evidence="10">The sequence shown here is derived from an EMBL/GenBank/DDBJ whole genome shotgun (WGS) entry which is preliminary data.</text>
</comment>